<reference evidence="3" key="1">
    <citation type="submission" date="2021-11" db="EMBL/GenBank/DDBJ databases">
        <authorList>
            <person name="Herlambang A."/>
            <person name="Guo Y."/>
            <person name="Takashima Y."/>
            <person name="Nishizawa T."/>
        </authorList>
    </citation>
    <scope>NUCLEOTIDE SEQUENCE</scope>
    <source>
        <strain evidence="3">E1425</strain>
    </source>
</reference>
<sequence length="205" mass="22685">MLLHIAPLLALAITLVRGTTAAAPNPDQINEILSIHNSIRQAHRSAPLTWNEEAAKYAINRATAKCGHPLSYSPPGADPKYGESVIRLTGRDLHVNYKVAILGLAQVEKSKDYNYNVENPYPNWLTFTQLLWKETTEIGCGSCQDDGGVGNNKYTVVCVYLPFGNVRNHYKQNVKPELGRTTVKYALSPEEHLLLNSAEFLGTSH</sequence>
<feature type="domain" description="SCP" evidence="2">
    <location>
        <begin position="27"/>
        <end position="168"/>
    </location>
</feature>
<feature type="chain" id="PRO_5040347687" description="SCP domain-containing protein" evidence="1">
    <location>
        <begin position="19"/>
        <end position="205"/>
    </location>
</feature>
<protein>
    <recommendedName>
        <fullName evidence="2">SCP domain-containing protein</fullName>
    </recommendedName>
</protein>
<comment type="caution">
    <text evidence="3">The sequence shown here is derived from an EMBL/GenBank/DDBJ whole genome shotgun (WGS) entry which is preliminary data.</text>
</comment>
<keyword evidence="4" id="KW-1185">Reference proteome</keyword>
<dbReference type="Gene3D" id="3.40.33.10">
    <property type="entry name" value="CAP"/>
    <property type="match status" value="1"/>
</dbReference>
<keyword evidence="1" id="KW-0732">Signal</keyword>
<feature type="signal peptide" evidence="1">
    <location>
        <begin position="1"/>
        <end position="18"/>
    </location>
</feature>
<dbReference type="SMART" id="SM00198">
    <property type="entry name" value="SCP"/>
    <property type="match status" value="1"/>
</dbReference>
<dbReference type="AlphaFoldDB" id="A0A9P3H5P3"/>
<reference evidence="3" key="2">
    <citation type="journal article" date="2022" name="Microbiol. Resour. Announc.">
        <title>Whole-Genome Sequence of Entomortierella parvispora E1425, a Mucoromycotan Fungus Associated with Burkholderiaceae-Related Endosymbiotic Bacteria.</title>
        <authorList>
            <person name="Herlambang A."/>
            <person name="Guo Y."/>
            <person name="Takashima Y."/>
            <person name="Narisawa K."/>
            <person name="Ohta H."/>
            <person name="Nishizawa T."/>
        </authorList>
    </citation>
    <scope>NUCLEOTIDE SEQUENCE</scope>
    <source>
        <strain evidence="3">E1425</strain>
    </source>
</reference>
<organism evidence="3 4">
    <name type="scientific">Entomortierella parvispora</name>
    <dbReference type="NCBI Taxonomy" id="205924"/>
    <lineage>
        <taxon>Eukaryota</taxon>
        <taxon>Fungi</taxon>
        <taxon>Fungi incertae sedis</taxon>
        <taxon>Mucoromycota</taxon>
        <taxon>Mortierellomycotina</taxon>
        <taxon>Mortierellomycetes</taxon>
        <taxon>Mortierellales</taxon>
        <taxon>Mortierellaceae</taxon>
        <taxon>Entomortierella</taxon>
    </lineage>
</organism>
<dbReference type="SUPFAM" id="SSF55797">
    <property type="entry name" value="PR-1-like"/>
    <property type="match status" value="1"/>
</dbReference>
<evidence type="ECO:0000313" key="3">
    <source>
        <dbReference type="EMBL" id="GJJ70503.1"/>
    </source>
</evidence>
<dbReference type="InterPro" id="IPR035940">
    <property type="entry name" value="CAP_sf"/>
</dbReference>
<dbReference type="PANTHER" id="PTHR10334">
    <property type="entry name" value="CYSTEINE-RICH SECRETORY PROTEIN-RELATED"/>
    <property type="match status" value="1"/>
</dbReference>
<evidence type="ECO:0000313" key="4">
    <source>
        <dbReference type="Proteomes" id="UP000827284"/>
    </source>
</evidence>
<proteinExistence type="predicted"/>
<name>A0A9P3H5P3_9FUNG</name>
<gene>
    <name evidence="3" type="ORF">EMPS_02852</name>
</gene>
<dbReference type="InterPro" id="IPR014044">
    <property type="entry name" value="CAP_dom"/>
</dbReference>
<evidence type="ECO:0000259" key="2">
    <source>
        <dbReference type="SMART" id="SM00198"/>
    </source>
</evidence>
<dbReference type="OrthoDB" id="337038at2759"/>
<accession>A0A9P3H5P3</accession>
<dbReference type="EMBL" id="BQFW01000004">
    <property type="protein sequence ID" value="GJJ70503.1"/>
    <property type="molecule type" value="Genomic_DNA"/>
</dbReference>
<dbReference type="InterPro" id="IPR001283">
    <property type="entry name" value="CRISP-related"/>
</dbReference>
<dbReference type="Proteomes" id="UP000827284">
    <property type="component" value="Unassembled WGS sequence"/>
</dbReference>
<dbReference type="Pfam" id="PF00188">
    <property type="entry name" value="CAP"/>
    <property type="match status" value="1"/>
</dbReference>
<evidence type="ECO:0000256" key="1">
    <source>
        <dbReference type="SAM" id="SignalP"/>
    </source>
</evidence>